<accession>A0A821KA64</accession>
<evidence type="ECO:0000313" key="3">
    <source>
        <dbReference type="Proteomes" id="UP000663873"/>
    </source>
</evidence>
<protein>
    <submittedName>
        <fullName evidence="2">Uncharacterized protein</fullName>
    </submittedName>
</protein>
<name>A0A821KA64_9BILA</name>
<dbReference type="Proteomes" id="UP000663873">
    <property type="component" value="Unassembled WGS sequence"/>
</dbReference>
<reference evidence="2" key="1">
    <citation type="submission" date="2021-02" db="EMBL/GenBank/DDBJ databases">
        <authorList>
            <person name="Nowell W R."/>
        </authorList>
    </citation>
    <scope>NUCLEOTIDE SEQUENCE</scope>
</reference>
<keyword evidence="3" id="KW-1185">Reference proteome</keyword>
<dbReference type="InterPro" id="IPR011042">
    <property type="entry name" value="6-blade_b-propeller_TolB-like"/>
</dbReference>
<evidence type="ECO:0000313" key="2">
    <source>
        <dbReference type="EMBL" id="CAF4731376.1"/>
    </source>
</evidence>
<dbReference type="Gene3D" id="2.120.10.30">
    <property type="entry name" value="TolB, C-terminal domain"/>
    <property type="match status" value="1"/>
</dbReference>
<keyword evidence="1" id="KW-0732">Signal</keyword>
<dbReference type="EMBL" id="CAJOBP010037969">
    <property type="protein sequence ID" value="CAF4731376.1"/>
    <property type="molecule type" value="Genomic_DNA"/>
</dbReference>
<feature type="chain" id="PRO_5033058974" evidence="1">
    <location>
        <begin position="22"/>
        <end position="116"/>
    </location>
</feature>
<dbReference type="SUPFAM" id="SSF101898">
    <property type="entry name" value="NHL repeat"/>
    <property type="match status" value="1"/>
</dbReference>
<comment type="caution">
    <text evidence="2">The sequence shown here is derived from an EMBL/GenBank/DDBJ whole genome shotgun (WGS) entry which is preliminary data.</text>
</comment>
<dbReference type="AlphaFoldDB" id="A0A821KA64"/>
<sequence>ASQLNVLYGLLLDAALTLHIADYGNHRIQRWDYGASCDVKVAGTGALGNISLSNLNFPCAIVVDLNGHMYIVDSGNSTLVWTFCHRILNNSALLLKAIQCVAKLKSSLLHVFRNEP</sequence>
<feature type="signal peptide" evidence="1">
    <location>
        <begin position="1"/>
        <end position="21"/>
    </location>
</feature>
<evidence type="ECO:0000256" key="1">
    <source>
        <dbReference type="SAM" id="SignalP"/>
    </source>
</evidence>
<organism evidence="2 3">
    <name type="scientific">Rotaria socialis</name>
    <dbReference type="NCBI Taxonomy" id="392032"/>
    <lineage>
        <taxon>Eukaryota</taxon>
        <taxon>Metazoa</taxon>
        <taxon>Spiralia</taxon>
        <taxon>Gnathifera</taxon>
        <taxon>Rotifera</taxon>
        <taxon>Eurotatoria</taxon>
        <taxon>Bdelloidea</taxon>
        <taxon>Philodinida</taxon>
        <taxon>Philodinidae</taxon>
        <taxon>Rotaria</taxon>
    </lineage>
</organism>
<proteinExistence type="predicted"/>
<gene>
    <name evidence="2" type="ORF">UJA718_LOCUS37795</name>
</gene>
<feature type="non-terminal residue" evidence="2">
    <location>
        <position position="1"/>
    </location>
</feature>